<keyword evidence="2" id="KW-1185">Reference proteome</keyword>
<reference evidence="1" key="1">
    <citation type="submission" date="2020-08" db="EMBL/GenBank/DDBJ databases">
        <title>Multicomponent nature underlies the extraordinary mechanical properties of spider dragline silk.</title>
        <authorList>
            <person name="Kono N."/>
            <person name="Nakamura H."/>
            <person name="Mori M."/>
            <person name="Yoshida Y."/>
            <person name="Ohtoshi R."/>
            <person name="Malay A.D."/>
            <person name="Moran D.A.P."/>
            <person name="Tomita M."/>
            <person name="Numata K."/>
            <person name="Arakawa K."/>
        </authorList>
    </citation>
    <scope>NUCLEOTIDE SEQUENCE</scope>
</reference>
<gene>
    <name evidence="1" type="primary">tc1a_547</name>
    <name evidence="1" type="ORF">TNCV_3087651</name>
</gene>
<comment type="caution">
    <text evidence="1">The sequence shown here is derived from an EMBL/GenBank/DDBJ whole genome shotgun (WGS) entry which is preliminary data.</text>
</comment>
<organism evidence="1 2">
    <name type="scientific">Trichonephila clavipes</name>
    <name type="common">Golden silk orbweaver</name>
    <name type="synonym">Nephila clavipes</name>
    <dbReference type="NCBI Taxonomy" id="2585209"/>
    <lineage>
        <taxon>Eukaryota</taxon>
        <taxon>Metazoa</taxon>
        <taxon>Ecdysozoa</taxon>
        <taxon>Arthropoda</taxon>
        <taxon>Chelicerata</taxon>
        <taxon>Arachnida</taxon>
        <taxon>Araneae</taxon>
        <taxon>Araneomorphae</taxon>
        <taxon>Entelegynae</taxon>
        <taxon>Araneoidea</taxon>
        <taxon>Nephilidae</taxon>
        <taxon>Trichonephila</taxon>
    </lineage>
</organism>
<evidence type="ECO:0000313" key="1">
    <source>
        <dbReference type="EMBL" id="GFX94536.1"/>
    </source>
</evidence>
<dbReference type="InterPro" id="IPR036397">
    <property type="entry name" value="RNaseH_sf"/>
</dbReference>
<accession>A0A8X6RN40</accession>
<proteinExistence type="predicted"/>
<dbReference type="AlphaFoldDB" id="A0A8X6RN40"/>
<dbReference type="Gene3D" id="3.30.420.10">
    <property type="entry name" value="Ribonuclease H-like superfamily/Ribonuclease H"/>
    <property type="match status" value="1"/>
</dbReference>
<protein>
    <submittedName>
        <fullName evidence="1">Transposable element Tc1 transposase</fullName>
    </submittedName>
</protein>
<evidence type="ECO:0000313" key="2">
    <source>
        <dbReference type="Proteomes" id="UP000887159"/>
    </source>
</evidence>
<dbReference type="EMBL" id="BMAU01021178">
    <property type="protein sequence ID" value="GFX94536.1"/>
    <property type="molecule type" value="Genomic_DNA"/>
</dbReference>
<dbReference type="GO" id="GO:0003676">
    <property type="term" value="F:nucleic acid binding"/>
    <property type="evidence" value="ECO:0007669"/>
    <property type="project" value="InterPro"/>
</dbReference>
<name>A0A8X6RN40_TRICX</name>
<dbReference type="Proteomes" id="UP000887159">
    <property type="component" value="Unassembled WGS sequence"/>
</dbReference>
<sequence length="98" mass="11089">MCNITDWQKVVFSDESRFVLGSNDPSRPTLYGVEAPCQSTLIVMRGTLKGERYVDDFLRSHVGPFLNGLPGAIFQQGNARRHTLRVAQDFLRHLQTLP</sequence>